<dbReference type="AlphaFoldDB" id="A0AAP0PGN8"/>
<feature type="compositionally biased region" description="Acidic residues" evidence="1">
    <location>
        <begin position="15"/>
        <end position="34"/>
    </location>
</feature>
<dbReference type="SUPFAM" id="SSF161077">
    <property type="entry name" value="Photosystem II antenna protein-like"/>
    <property type="match status" value="1"/>
</dbReference>
<dbReference type="InterPro" id="IPR036001">
    <property type="entry name" value="PS_II_antenna-like_sf"/>
</dbReference>
<sequence length="108" mass="11841">MQRAMQRKERGGGVAEDDDDECGDEIGQADDGDGGSDSVGEDDGRGGEWGLAGWFAQRRVEEDGFCNFNYFPFCCHLWHARRACAAEVGFGKGIDCDLEPVLFMTPLN</sequence>
<reference evidence="2 3" key="1">
    <citation type="submission" date="2024-01" db="EMBL/GenBank/DDBJ databases">
        <title>Genome assemblies of Stephania.</title>
        <authorList>
            <person name="Yang L."/>
        </authorList>
    </citation>
    <scope>NUCLEOTIDE SEQUENCE [LARGE SCALE GENOMIC DNA]</scope>
    <source>
        <strain evidence="2">JXDWG</strain>
        <tissue evidence="2">Leaf</tissue>
    </source>
</reference>
<feature type="compositionally biased region" description="Basic and acidic residues" evidence="1">
    <location>
        <begin position="1"/>
        <end position="11"/>
    </location>
</feature>
<evidence type="ECO:0000313" key="2">
    <source>
        <dbReference type="EMBL" id="KAK9140320.1"/>
    </source>
</evidence>
<organism evidence="2 3">
    <name type="scientific">Stephania cephalantha</name>
    <dbReference type="NCBI Taxonomy" id="152367"/>
    <lineage>
        <taxon>Eukaryota</taxon>
        <taxon>Viridiplantae</taxon>
        <taxon>Streptophyta</taxon>
        <taxon>Embryophyta</taxon>
        <taxon>Tracheophyta</taxon>
        <taxon>Spermatophyta</taxon>
        <taxon>Magnoliopsida</taxon>
        <taxon>Ranunculales</taxon>
        <taxon>Menispermaceae</taxon>
        <taxon>Menispermoideae</taxon>
        <taxon>Cissampelideae</taxon>
        <taxon>Stephania</taxon>
    </lineage>
</organism>
<comment type="caution">
    <text evidence="2">The sequence shown here is derived from an EMBL/GenBank/DDBJ whole genome shotgun (WGS) entry which is preliminary data.</text>
</comment>
<keyword evidence="3" id="KW-1185">Reference proteome</keyword>
<proteinExistence type="predicted"/>
<dbReference type="GO" id="GO:0009767">
    <property type="term" value="P:photosynthetic electron transport chain"/>
    <property type="evidence" value="ECO:0007669"/>
    <property type="project" value="InterPro"/>
</dbReference>
<evidence type="ECO:0000256" key="1">
    <source>
        <dbReference type="SAM" id="MobiDB-lite"/>
    </source>
</evidence>
<accession>A0AAP0PGN8</accession>
<dbReference type="GO" id="GO:0016168">
    <property type="term" value="F:chlorophyll binding"/>
    <property type="evidence" value="ECO:0007669"/>
    <property type="project" value="InterPro"/>
</dbReference>
<gene>
    <name evidence="2" type="ORF">Scep_010001</name>
</gene>
<dbReference type="Proteomes" id="UP001419268">
    <property type="component" value="Unassembled WGS sequence"/>
</dbReference>
<name>A0AAP0PGN8_9MAGN</name>
<protein>
    <submittedName>
        <fullName evidence="2">Uncharacterized protein</fullName>
    </submittedName>
</protein>
<feature type="region of interest" description="Disordered" evidence="1">
    <location>
        <begin position="1"/>
        <end position="45"/>
    </location>
</feature>
<dbReference type="EMBL" id="JBBNAG010000004">
    <property type="protein sequence ID" value="KAK9140320.1"/>
    <property type="molecule type" value="Genomic_DNA"/>
</dbReference>
<dbReference type="GO" id="GO:0009521">
    <property type="term" value="C:photosystem"/>
    <property type="evidence" value="ECO:0007669"/>
    <property type="project" value="InterPro"/>
</dbReference>
<evidence type="ECO:0000313" key="3">
    <source>
        <dbReference type="Proteomes" id="UP001419268"/>
    </source>
</evidence>